<gene>
    <name evidence="1" type="ORF">BpHYR1_054558</name>
</gene>
<proteinExistence type="predicted"/>
<evidence type="ECO:0000313" key="2">
    <source>
        <dbReference type="Proteomes" id="UP000276133"/>
    </source>
</evidence>
<dbReference type="EMBL" id="REGN01001501">
    <property type="protein sequence ID" value="RNA34303.1"/>
    <property type="molecule type" value="Genomic_DNA"/>
</dbReference>
<name>A0A3M7SER6_BRAPC</name>
<organism evidence="1 2">
    <name type="scientific">Brachionus plicatilis</name>
    <name type="common">Marine rotifer</name>
    <name type="synonym">Brachionus muelleri</name>
    <dbReference type="NCBI Taxonomy" id="10195"/>
    <lineage>
        <taxon>Eukaryota</taxon>
        <taxon>Metazoa</taxon>
        <taxon>Spiralia</taxon>
        <taxon>Gnathifera</taxon>
        <taxon>Rotifera</taxon>
        <taxon>Eurotatoria</taxon>
        <taxon>Monogononta</taxon>
        <taxon>Pseudotrocha</taxon>
        <taxon>Ploima</taxon>
        <taxon>Brachionidae</taxon>
        <taxon>Brachionus</taxon>
    </lineage>
</organism>
<sequence>MSRAAVLTNAGSMKLEVHTSSSWMCSSASLSFKHVCLNWSCSKGFLRQTNFWSGSYGSRNRCCSTESSNRCQFSTKC</sequence>
<reference evidence="1 2" key="1">
    <citation type="journal article" date="2018" name="Sci. Rep.">
        <title>Genomic signatures of local adaptation to the degree of environmental predictability in rotifers.</title>
        <authorList>
            <person name="Franch-Gras L."/>
            <person name="Hahn C."/>
            <person name="Garcia-Roger E.M."/>
            <person name="Carmona M.J."/>
            <person name="Serra M."/>
            <person name="Gomez A."/>
        </authorList>
    </citation>
    <scope>NUCLEOTIDE SEQUENCE [LARGE SCALE GENOMIC DNA]</scope>
    <source>
        <strain evidence="1">HYR1</strain>
    </source>
</reference>
<comment type="caution">
    <text evidence="1">The sequence shown here is derived from an EMBL/GenBank/DDBJ whole genome shotgun (WGS) entry which is preliminary data.</text>
</comment>
<accession>A0A3M7SER6</accession>
<dbReference type="AlphaFoldDB" id="A0A3M7SER6"/>
<keyword evidence="2" id="KW-1185">Reference proteome</keyword>
<protein>
    <submittedName>
        <fullName evidence="1">Uncharacterized protein</fullName>
    </submittedName>
</protein>
<evidence type="ECO:0000313" key="1">
    <source>
        <dbReference type="EMBL" id="RNA34303.1"/>
    </source>
</evidence>
<dbReference type="Proteomes" id="UP000276133">
    <property type="component" value="Unassembled WGS sequence"/>
</dbReference>